<protein>
    <recommendedName>
        <fullName evidence="1">Reverse transcriptase domain-containing protein</fullName>
    </recommendedName>
</protein>
<dbReference type="SUPFAM" id="SSF56672">
    <property type="entry name" value="DNA/RNA polymerases"/>
    <property type="match status" value="1"/>
</dbReference>
<feature type="domain" description="Reverse transcriptase" evidence="1">
    <location>
        <begin position="190"/>
        <end position="463"/>
    </location>
</feature>
<dbReference type="AlphaFoldDB" id="A0A8C2K968"/>
<dbReference type="CDD" id="cd01650">
    <property type="entry name" value="RT_nLTR_like"/>
    <property type="match status" value="1"/>
</dbReference>
<dbReference type="Ensembl" id="ENSCCRT00020114812.1">
    <property type="protein sequence ID" value="ENSCCRP00020105111.1"/>
    <property type="gene ID" value="ENSCCRG00020047956.1"/>
</dbReference>
<organism evidence="2 3">
    <name type="scientific">Cyprinus carpio</name>
    <name type="common">Common carp</name>
    <dbReference type="NCBI Taxonomy" id="7962"/>
    <lineage>
        <taxon>Eukaryota</taxon>
        <taxon>Metazoa</taxon>
        <taxon>Chordata</taxon>
        <taxon>Craniata</taxon>
        <taxon>Vertebrata</taxon>
        <taxon>Euteleostomi</taxon>
        <taxon>Actinopterygii</taxon>
        <taxon>Neopterygii</taxon>
        <taxon>Teleostei</taxon>
        <taxon>Ostariophysi</taxon>
        <taxon>Cypriniformes</taxon>
        <taxon>Cyprinidae</taxon>
        <taxon>Cyprininae</taxon>
        <taxon>Cyprinus</taxon>
    </lineage>
</organism>
<sequence>MNSIAPLRYKNHKPVPVPWHTDTTRTLRRVCRQAERQWKKDHLQVSYEIMKNAYKVFQKAAKSAKCKHFSELISNNCHKPQVLFATINSVLNPSVHPILEPSTALCDNFAKLFVDKNTLLRSQLSNSVYTHDVPLCSSIWSEFESIDLDTCNEIVGHLKPTICPQDIIPPSFLRQIMDTVGPGLLLLINKCLSTGSFPNSLKVAVVTPYLKKTNLDPSTLSNYRPISNLPFISKILERVVLIQLQSYLSANSLHETFQSGFKALHSTESALLRVSSDIFTETDSGKSMALVLLDLSSAFDLVDHEVLLRRLETSVGFRGVVLQWFRSYLNNRCFSVRIGHQSSTSVPLNCGVPQGSILGPILFILYLLPLASIFNKYEVSFHLYADDTQVYFPLKHNDKNGLQPLFACLSDLKLWLSSNFLNLNENKTEIIIFGPKENCVFDVERGSLAPYETHCARNLGFLFDHNLKFEKQISAVVKSCFFQLRQLSKVKPFLTQSNLQIVIHAFVTSRLDYCNSLYFGLSQSSLSRLQLVQNAAARLLTGTRKYESITPILFKLHWLPVKFRIDFKILLFVYKALNNLAPQYLTDLLCPYTPSRTLRSSDHCLLIVPRSRLKKRGDRAFAAAGPKLWNSLPLYIRLAPSVSIFKSSLKTFLFSLAFHAY</sequence>
<dbReference type="PROSITE" id="PS50878">
    <property type="entry name" value="RT_POL"/>
    <property type="match status" value="1"/>
</dbReference>
<accession>A0A8C2K968</accession>
<reference evidence="2" key="1">
    <citation type="submission" date="2025-08" db="UniProtKB">
        <authorList>
            <consortium name="Ensembl"/>
        </authorList>
    </citation>
    <scope>IDENTIFICATION</scope>
</reference>
<dbReference type="Proteomes" id="UP000694701">
    <property type="component" value="Unplaced"/>
</dbReference>
<proteinExistence type="predicted"/>
<evidence type="ECO:0000313" key="2">
    <source>
        <dbReference type="Ensembl" id="ENSCCRP00020105111.1"/>
    </source>
</evidence>
<name>A0A8C2K968_CYPCA</name>
<dbReference type="PANTHER" id="PTHR33332">
    <property type="entry name" value="REVERSE TRANSCRIPTASE DOMAIN-CONTAINING PROTEIN"/>
    <property type="match status" value="1"/>
</dbReference>
<dbReference type="InterPro" id="IPR043502">
    <property type="entry name" value="DNA/RNA_pol_sf"/>
</dbReference>
<evidence type="ECO:0000313" key="3">
    <source>
        <dbReference type="Proteomes" id="UP000694701"/>
    </source>
</evidence>
<evidence type="ECO:0000259" key="1">
    <source>
        <dbReference type="PROSITE" id="PS50878"/>
    </source>
</evidence>
<dbReference type="InterPro" id="IPR000477">
    <property type="entry name" value="RT_dom"/>
</dbReference>
<dbReference type="Pfam" id="PF00078">
    <property type="entry name" value="RVT_1"/>
    <property type="match status" value="1"/>
</dbReference>